<accession>A0AAV2LPA6</accession>
<feature type="compositionally biased region" description="Basic and acidic residues" evidence="1">
    <location>
        <begin position="470"/>
        <end position="490"/>
    </location>
</feature>
<evidence type="ECO:0000313" key="2">
    <source>
        <dbReference type="EMBL" id="CAL1601182.1"/>
    </source>
</evidence>
<evidence type="ECO:0000256" key="1">
    <source>
        <dbReference type="SAM" id="MobiDB-lite"/>
    </source>
</evidence>
<sequence>MAPSSPMLSGALQNQALRDASYASPMSPYQQPMAPSSPMLSGALQNQALMDASFVSPMSPYQQPMAPSSPMLSGALQNQALRDASFVSPMSPYQQPMAPSSPMLSGALQNQALRDASFVSPMSPYQQPMAPSSPMLSGALQNQALMNASFVSPMSPYQQPMAPSSPMLSGALQNQAIRGASFASPLQRPISPYASVPSSPMLSGAMRHGQALRGVSSYQISGMQSPYGPTVIGPYAKEPKPSRQLLNNPYLQRSLVHSCPTERIIIDPTEACFHTILDLPRCRTQLFATPHNALPRGVSRIPMSCVIQTWAKNRPLQIPLACITVRLLILSGDHPTPNIPPNLSNSPARADGMRRHQVQVSRRFPSHTSHPQAQLFRRALLTSSYVTSSYRVPNRPLYGEDNHTQWSPLRATFWPLARMLEVGGEGGEDVWAAERLPAHGDTSESVYVVNVPRMRGILRRLHPTTLRADGAPETRERAPEREKMPGEKLV</sequence>
<name>A0AAV2LPA6_KNICA</name>
<dbReference type="AlphaFoldDB" id="A0AAV2LPA6"/>
<dbReference type="Proteomes" id="UP001497482">
    <property type="component" value="Chromosome 3"/>
</dbReference>
<evidence type="ECO:0000313" key="3">
    <source>
        <dbReference type="Proteomes" id="UP001497482"/>
    </source>
</evidence>
<protein>
    <submittedName>
        <fullName evidence="2">Uncharacterized protein</fullName>
    </submittedName>
</protein>
<dbReference type="EMBL" id="OZ035825">
    <property type="protein sequence ID" value="CAL1601182.1"/>
    <property type="molecule type" value="Genomic_DNA"/>
</dbReference>
<proteinExistence type="predicted"/>
<reference evidence="2 3" key="1">
    <citation type="submission" date="2024-04" db="EMBL/GenBank/DDBJ databases">
        <authorList>
            <person name="Waldvogel A.-M."/>
            <person name="Schoenle A."/>
        </authorList>
    </citation>
    <scope>NUCLEOTIDE SEQUENCE [LARGE SCALE GENOMIC DNA]</scope>
</reference>
<organism evidence="2 3">
    <name type="scientific">Knipowitschia caucasica</name>
    <name type="common">Caucasian dwarf goby</name>
    <name type="synonym">Pomatoschistus caucasicus</name>
    <dbReference type="NCBI Taxonomy" id="637954"/>
    <lineage>
        <taxon>Eukaryota</taxon>
        <taxon>Metazoa</taxon>
        <taxon>Chordata</taxon>
        <taxon>Craniata</taxon>
        <taxon>Vertebrata</taxon>
        <taxon>Euteleostomi</taxon>
        <taxon>Actinopterygii</taxon>
        <taxon>Neopterygii</taxon>
        <taxon>Teleostei</taxon>
        <taxon>Neoteleostei</taxon>
        <taxon>Acanthomorphata</taxon>
        <taxon>Gobiaria</taxon>
        <taxon>Gobiiformes</taxon>
        <taxon>Gobioidei</taxon>
        <taxon>Gobiidae</taxon>
        <taxon>Gobiinae</taxon>
        <taxon>Knipowitschia</taxon>
    </lineage>
</organism>
<feature type="region of interest" description="Disordered" evidence="1">
    <location>
        <begin position="462"/>
        <end position="490"/>
    </location>
</feature>
<keyword evidence="3" id="KW-1185">Reference proteome</keyword>
<gene>
    <name evidence="2" type="ORF">KC01_LOCUS29198</name>
</gene>